<sequence>MAIEHRMRKPAIALIGFCLCITLPVNADTPQVAESQSSNTLAIEQSATERIDSQPFRADQWGLDESEWQRYQSLLQGIRGSVSPATLSPLEVLGIHARSADERRRYAEQWAVMMRDDAERILAFQRAYDDAQRRLFPNGLLIDPGVAASTKPDQGLAGKFAWQSSDRVLFFTDTQCPTCDAVLERLVSQINQFSGIDLYLIDVFAGEESRIRDWAASKQIDPQWVSEHKITLNIDAGALGKVSAHTGLQGQDLPVLILRRDDRLMPLPLSRF</sequence>
<evidence type="ECO:0000313" key="3">
    <source>
        <dbReference type="Proteomes" id="UP000029444"/>
    </source>
</evidence>
<organism evidence="2 3">
    <name type="scientific">Alcanivorax nanhaiticus</name>
    <dbReference type="NCBI Taxonomy" id="1177154"/>
    <lineage>
        <taxon>Bacteria</taxon>
        <taxon>Pseudomonadati</taxon>
        <taxon>Pseudomonadota</taxon>
        <taxon>Gammaproteobacteria</taxon>
        <taxon>Oceanospirillales</taxon>
        <taxon>Alcanivoracaceae</taxon>
        <taxon>Alcanivorax</taxon>
    </lineage>
</organism>
<keyword evidence="3" id="KW-1185">Reference proteome</keyword>
<name>A0A095SNC8_9GAMM</name>
<dbReference type="STRING" id="1177154.Y5S_00623"/>
<dbReference type="NCBIfam" id="TIGR03759">
    <property type="entry name" value="conj_TIGR03759"/>
    <property type="match status" value="1"/>
</dbReference>
<dbReference type="OrthoDB" id="8442378at2"/>
<proteinExistence type="predicted"/>
<dbReference type="SUPFAM" id="SSF52833">
    <property type="entry name" value="Thioredoxin-like"/>
    <property type="match status" value="1"/>
</dbReference>
<dbReference type="InterPro" id="IPR022293">
    <property type="entry name" value="Integrating-conj_element"/>
</dbReference>
<comment type="caution">
    <text evidence="2">The sequence shown here is derived from an EMBL/GenBank/DDBJ whole genome shotgun (WGS) entry which is preliminary data.</text>
</comment>
<dbReference type="eggNOG" id="COG0695">
    <property type="taxonomic scope" value="Bacteria"/>
</dbReference>
<dbReference type="Proteomes" id="UP000029444">
    <property type="component" value="Unassembled WGS sequence"/>
</dbReference>
<dbReference type="InterPro" id="IPR036249">
    <property type="entry name" value="Thioredoxin-like_sf"/>
</dbReference>
<feature type="chain" id="PRO_5001911140" description="TIGR03759 family integrating conjugative element protein" evidence="1">
    <location>
        <begin position="28"/>
        <end position="272"/>
    </location>
</feature>
<dbReference type="EMBL" id="ARXV01000002">
    <property type="protein sequence ID" value="KGD66151.1"/>
    <property type="molecule type" value="Genomic_DNA"/>
</dbReference>
<feature type="signal peptide" evidence="1">
    <location>
        <begin position="1"/>
        <end position="27"/>
    </location>
</feature>
<keyword evidence="1" id="KW-0732">Signal</keyword>
<dbReference type="PATRIC" id="fig|1177154.3.peg.630"/>
<evidence type="ECO:0008006" key="4">
    <source>
        <dbReference type="Google" id="ProtNLM"/>
    </source>
</evidence>
<accession>A0A095SNC8</accession>
<reference evidence="2 3" key="1">
    <citation type="submission" date="2012-09" db="EMBL/GenBank/DDBJ databases">
        <title>Genome Sequence of alkane-degrading Bacterium Alcanivorax sp. 19-m-6.</title>
        <authorList>
            <person name="Lai Q."/>
            <person name="Shao Z."/>
        </authorList>
    </citation>
    <scope>NUCLEOTIDE SEQUENCE [LARGE SCALE GENOMIC DNA]</scope>
    <source>
        <strain evidence="2 3">19-m-6</strain>
    </source>
</reference>
<evidence type="ECO:0000256" key="1">
    <source>
        <dbReference type="SAM" id="SignalP"/>
    </source>
</evidence>
<dbReference type="AlphaFoldDB" id="A0A095SNC8"/>
<evidence type="ECO:0000313" key="2">
    <source>
        <dbReference type="EMBL" id="KGD66151.1"/>
    </source>
</evidence>
<gene>
    <name evidence="2" type="ORF">Y5S_00623</name>
</gene>
<protein>
    <recommendedName>
        <fullName evidence="4">TIGR03759 family integrating conjugative element protein</fullName>
    </recommendedName>
</protein>